<keyword evidence="8 14" id="KW-0479">Metal-binding</keyword>
<comment type="subunit">
    <text evidence="14">Homodimer.</text>
</comment>
<evidence type="ECO:0000256" key="2">
    <source>
        <dbReference type="ARBA" id="ARBA00005073"/>
    </source>
</evidence>
<dbReference type="EMBL" id="MPRJ01000005">
    <property type="protein sequence ID" value="OOZ37639.1"/>
    <property type="molecule type" value="Genomic_DNA"/>
</dbReference>
<comment type="catalytic activity">
    <reaction evidence="13 14 15">
        <text>protoporphyrinogen IX + 3 A = protoporphyrin IX + 3 AH2</text>
        <dbReference type="Rhea" id="RHEA:62000"/>
        <dbReference type="ChEBI" id="CHEBI:13193"/>
        <dbReference type="ChEBI" id="CHEBI:17499"/>
        <dbReference type="ChEBI" id="CHEBI:57306"/>
        <dbReference type="ChEBI" id="CHEBI:57307"/>
    </reaction>
</comment>
<dbReference type="GO" id="GO:0006782">
    <property type="term" value="P:protoporphyrinogen IX biosynthetic process"/>
    <property type="evidence" value="ECO:0007669"/>
    <property type="project" value="UniProtKB-UniRule"/>
</dbReference>
<dbReference type="RefSeq" id="WP_078485713.1">
    <property type="nucleotide sequence ID" value="NZ_MPRJ01000005.1"/>
</dbReference>
<keyword evidence="11 14" id="KW-0408">Iron</keyword>
<accession>A0A1T2KXQ6</accession>
<comment type="cofactor">
    <cofactor evidence="14 15">
        <name>heme b</name>
        <dbReference type="ChEBI" id="CHEBI:60344"/>
    </cofactor>
    <text evidence="14 15">Binds 1 heme b (iron(II)-protoporphyrin IX) group per subunit.</text>
</comment>
<feature type="transmembrane region" description="Helical" evidence="14">
    <location>
        <begin position="80"/>
        <end position="98"/>
    </location>
</feature>
<evidence type="ECO:0000256" key="8">
    <source>
        <dbReference type="ARBA" id="ARBA00022723"/>
    </source>
</evidence>
<dbReference type="PIRSF" id="PIRSF004638">
    <property type="entry name" value="UCP004638"/>
    <property type="match status" value="1"/>
</dbReference>
<dbReference type="OrthoDB" id="9800824at2"/>
<sequence length="140" mass="16833">MLWVKAFHIIFLVSWYAGLFYLPRLYVHHAMSKDQATRERLEIMERKLFWFITPWAILTLVFGLWLAAFYEWEAILSMGWLQLKVALVIPLVIFHIWCGKLMIQFRGSDNPHSHVWFRWFNEFPLLILVVVVLLVVLKPF</sequence>
<evidence type="ECO:0000256" key="10">
    <source>
        <dbReference type="ARBA" id="ARBA00023002"/>
    </source>
</evidence>
<comment type="pathway">
    <text evidence="2 14 15">Porphyrin-containing compound metabolism; protoporphyrin-IX biosynthesis; protoporphyrin-IX from protoporphyrinogen-IX: step 1/1.</text>
</comment>
<evidence type="ECO:0000313" key="16">
    <source>
        <dbReference type="EMBL" id="OOZ37639.1"/>
    </source>
</evidence>
<dbReference type="EC" id="1.3.99.-" evidence="14 15"/>
<keyword evidence="17" id="KW-1185">Reference proteome</keyword>
<dbReference type="GO" id="GO:0046872">
    <property type="term" value="F:metal ion binding"/>
    <property type="evidence" value="ECO:0007669"/>
    <property type="project" value="UniProtKB-UniRule"/>
</dbReference>
<evidence type="ECO:0000256" key="9">
    <source>
        <dbReference type="ARBA" id="ARBA00022989"/>
    </source>
</evidence>
<keyword evidence="12 14" id="KW-0472">Membrane</keyword>
<dbReference type="PANTHER" id="PTHR40255">
    <property type="entry name" value="UPF0093 MEMBRANE PROTEIN SLR1790"/>
    <property type="match status" value="1"/>
</dbReference>
<dbReference type="AlphaFoldDB" id="A0A1T2KXQ6"/>
<evidence type="ECO:0000256" key="7">
    <source>
        <dbReference type="ARBA" id="ARBA00022692"/>
    </source>
</evidence>
<dbReference type="InterPro" id="IPR005265">
    <property type="entry name" value="HemJ-like"/>
</dbReference>
<comment type="subcellular location">
    <subcellularLocation>
        <location evidence="1 14">Cell membrane</location>
        <topology evidence="1 14">Multi-pass membrane protein</topology>
    </subcellularLocation>
</comment>
<protein>
    <recommendedName>
        <fullName evidence="4 14">Protoporphyrinogen IX oxidase</fullName>
        <shortName evidence="14">PPO</shortName>
        <ecNumber evidence="14 15">1.3.99.-</ecNumber>
    </recommendedName>
</protein>
<feature type="binding site" description="axial binding residue" evidence="14">
    <location>
        <position position="84"/>
    </location>
    <ligand>
        <name>heme</name>
        <dbReference type="ChEBI" id="CHEBI:30413"/>
    </ligand>
    <ligandPart>
        <name>Fe</name>
        <dbReference type="ChEBI" id="CHEBI:18248"/>
    </ligandPart>
</feature>
<feature type="transmembrane region" description="Helical" evidence="14">
    <location>
        <begin position="119"/>
        <end position="137"/>
    </location>
</feature>
<evidence type="ECO:0000256" key="1">
    <source>
        <dbReference type="ARBA" id="ARBA00004651"/>
    </source>
</evidence>
<dbReference type="HAMAP" id="MF_02239">
    <property type="entry name" value="HemJ"/>
    <property type="match status" value="1"/>
</dbReference>
<evidence type="ECO:0000256" key="3">
    <source>
        <dbReference type="ARBA" id="ARBA00006501"/>
    </source>
</evidence>
<evidence type="ECO:0000256" key="14">
    <source>
        <dbReference type="HAMAP-Rule" id="MF_02239"/>
    </source>
</evidence>
<keyword evidence="10 14" id="KW-0560">Oxidoreductase</keyword>
<dbReference type="UniPathway" id="UPA00251">
    <property type="reaction ID" value="UER00324"/>
</dbReference>
<keyword evidence="9 14" id="KW-1133">Transmembrane helix</keyword>
<proteinExistence type="inferred from homology"/>
<evidence type="ECO:0000256" key="4">
    <source>
        <dbReference type="ARBA" id="ARBA00017504"/>
    </source>
</evidence>
<organism evidence="16 17">
    <name type="scientific">Solemya velesiana gill symbiont</name>
    <dbReference type="NCBI Taxonomy" id="1918948"/>
    <lineage>
        <taxon>Bacteria</taxon>
        <taxon>Pseudomonadati</taxon>
        <taxon>Pseudomonadota</taxon>
        <taxon>Gammaproteobacteria</taxon>
        <taxon>sulfur-oxidizing symbionts</taxon>
    </lineage>
</organism>
<dbReference type="Proteomes" id="UP000190896">
    <property type="component" value="Unassembled WGS sequence"/>
</dbReference>
<evidence type="ECO:0000256" key="5">
    <source>
        <dbReference type="ARBA" id="ARBA00022475"/>
    </source>
</evidence>
<keyword evidence="7 14" id="KW-0812">Transmembrane</keyword>
<evidence type="ECO:0000256" key="6">
    <source>
        <dbReference type="ARBA" id="ARBA00022617"/>
    </source>
</evidence>
<feature type="binding site" description="axial binding residue" evidence="14">
    <location>
        <position position="8"/>
    </location>
    <ligand>
        <name>heme</name>
        <dbReference type="ChEBI" id="CHEBI:30413"/>
    </ligand>
    <ligandPart>
        <name>Fe</name>
        <dbReference type="ChEBI" id="CHEBI:18248"/>
    </ligandPart>
</feature>
<dbReference type="PANTHER" id="PTHR40255:SF1">
    <property type="entry name" value="PROTOPORPHYRINOGEN IX OXIDASE"/>
    <property type="match status" value="1"/>
</dbReference>
<comment type="similarity">
    <text evidence="3 14 15">Belongs to the HemJ family.</text>
</comment>
<dbReference type="GO" id="GO:0070818">
    <property type="term" value="F:protoporphyrinogen oxidase activity"/>
    <property type="evidence" value="ECO:0007669"/>
    <property type="project" value="UniProtKB-UniRule"/>
</dbReference>
<comment type="caution">
    <text evidence="16">The sequence shown here is derived from an EMBL/GenBank/DDBJ whole genome shotgun (WGS) entry which is preliminary data.</text>
</comment>
<dbReference type="GO" id="GO:0005886">
    <property type="term" value="C:plasma membrane"/>
    <property type="evidence" value="ECO:0007669"/>
    <property type="project" value="UniProtKB-SubCell"/>
</dbReference>
<name>A0A1T2KXQ6_9GAMM</name>
<feature type="transmembrane region" description="Helical" evidence="14">
    <location>
        <begin position="48"/>
        <end position="68"/>
    </location>
</feature>
<evidence type="ECO:0000256" key="13">
    <source>
        <dbReference type="ARBA" id="ARBA00048390"/>
    </source>
</evidence>
<keyword evidence="6 14" id="KW-0349">Heme</keyword>
<comment type="function">
    <text evidence="14 15">Catalyzes the oxidation of protoporphyrinogen IX to protoporphyrin IX.</text>
</comment>
<reference evidence="16 17" key="1">
    <citation type="submission" date="2016-11" db="EMBL/GenBank/DDBJ databases">
        <title>Mixed transmission modes and dynamic genome evolution in an obligate animal-bacterial symbiosis.</title>
        <authorList>
            <person name="Russell S.L."/>
            <person name="Corbett-Detig R.B."/>
            <person name="Cavanaugh C.M."/>
        </authorList>
    </citation>
    <scope>NUCLEOTIDE SEQUENCE [LARGE SCALE GENOMIC DNA]</scope>
    <source>
        <strain evidence="16">Se-Cadez</strain>
    </source>
</reference>
<gene>
    <name evidence="16" type="ORF">BOW51_01255</name>
</gene>
<evidence type="ECO:0000256" key="11">
    <source>
        <dbReference type="ARBA" id="ARBA00023004"/>
    </source>
</evidence>
<evidence type="ECO:0000256" key="15">
    <source>
        <dbReference type="PIRNR" id="PIRNR004638"/>
    </source>
</evidence>
<evidence type="ECO:0000256" key="12">
    <source>
        <dbReference type="ARBA" id="ARBA00023136"/>
    </source>
</evidence>
<keyword evidence="5 14" id="KW-1003">Cell membrane</keyword>
<feature type="transmembrane region" description="Helical" evidence="14">
    <location>
        <begin position="6"/>
        <end position="27"/>
    </location>
</feature>
<dbReference type="Pfam" id="PF03653">
    <property type="entry name" value="UPF0093"/>
    <property type="match status" value="1"/>
</dbReference>
<evidence type="ECO:0000313" key="17">
    <source>
        <dbReference type="Proteomes" id="UP000190896"/>
    </source>
</evidence>